<keyword evidence="3" id="KW-1185">Reference proteome</keyword>
<dbReference type="Proteomes" id="UP000199062">
    <property type="component" value="Unassembled WGS sequence"/>
</dbReference>
<proteinExistence type="predicted"/>
<dbReference type="Gene3D" id="3.60.15.10">
    <property type="entry name" value="Ribonuclease Z/Hydroxyacylglutathione hydrolase-like"/>
    <property type="match status" value="1"/>
</dbReference>
<evidence type="ECO:0000313" key="3">
    <source>
        <dbReference type="Proteomes" id="UP000199062"/>
    </source>
</evidence>
<dbReference type="InterPro" id="IPR050855">
    <property type="entry name" value="NDM-1-like"/>
</dbReference>
<gene>
    <name evidence="2" type="ORF">SAMN05216559_3403</name>
</gene>
<dbReference type="RefSeq" id="WP_089817880.1">
    <property type="nucleotide sequence ID" value="NZ_FOZK01000003.1"/>
</dbReference>
<organism evidence="2 3">
    <name type="scientific">Halomicrobium zhouii</name>
    <dbReference type="NCBI Taxonomy" id="767519"/>
    <lineage>
        <taxon>Archaea</taxon>
        <taxon>Methanobacteriati</taxon>
        <taxon>Methanobacteriota</taxon>
        <taxon>Stenosarchaea group</taxon>
        <taxon>Halobacteria</taxon>
        <taxon>Halobacteriales</taxon>
        <taxon>Haloarculaceae</taxon>
        <taxon>Halomicrobium</taxon>
    </lineage>
</organism>
<dbReference type="PANTHER" id="PTHR42951:SF4">
    <property type="entry name" value="ACYL-COENZYME A THIOESTERASE MBLAC2"/>
    <property type="match status" value="1"/>
</dbReference>
<dbReference type="InterPro" id="IPR001279">
    <property type="entry name" value="Metallo-B-lactamas"/>
</dbReference>
<dbReference type="SUPFAM" id="SSF56281">
    <property type="entry name" value="Metallo-hydrolase/oxidoreductase"/>
    <property type="match status" value="1"/>
</dbReference>
<evidence type="ECO:0000259" key="1">
    <source>
        <dbReference type="SMART" id="SM00849"/>
    </source>
</evidence>
<evidence type="ECO:0000313" key="2">
    <source>
        <dbReference type="EMBL" id="SFS08323.1"/>
    </source>
</evidence>
<dbReference type="PANTHER" id="PTHR42951">
    <property type="entry name" value="METALLO-BETA-LACTAMASE DOMAIN-CONTAINING"/>
    <property type="match status" value="1"/>
</dbReference>
<dbReference type="Pfam" id="PF00753">
    <property type="entry name" value="Lactamase_B"/>
    <property type="match status" value="1"/>
</dbReference>
<dbReference type="CDD" id="cd07721">
    <property type="entry name" value="yflN-like_MBL-fold"/>
    <property type="match status" value="1"/>
</dbReference>
<dbReference type="InterPro" id="IPR036866">
    <property type="entry name" value="RibonucZ/Hydroxyglut_hydro"/>
</dbReference>
<protein>
    <submittedName>
        <fullName evidence="2">Glyoxylase, beta-lactamase superfamily II</fullName>
    </submittedName>
</protein>
<name>A0A1I6LY15_9EURY</name>
<dbReference type="EMBL" id="FOZK01000003">
    <property type="protein sequence ID" value="SFS08323.1"/>
    <property type="molecule type" value="Genomic_DNA"/>
</dbReference>
<sequence length="229" mass="25581">MARKLADGAWYLDLGLIPPFASNSFLVDDGDLTLVDAGLWWNEPSVRDELADAGYAVGDLDRVLITHYDLDHVGGLKRLLPEFDGPVYLGRPDYDFLNHDSHPQWAHHKGLFHRVTRRLFPLPGEMDVRPVDDGDRVGKFTVYLTPGHNPGHAVYVHDSGVAFLGDLVWEDEGALTPPFWLDSYDMRELRESIRDLAERTGPFDIAAMAHGEPIRSGGDDALLALAERL</sequence>
<dbReference type="STRING" id="767519.SAMN05216559_3403"/>
<dbReference type="SMART" id="SM00849">
    <property type="entry name" value="Lactamase_B"/>
    <property type="match status" value="1"/>
</dbReference>
<feature type="domain" description="Metallo-beta-lactamase" evidence="1">
    <location>
        <begin position="21"/>
        <end position="210"/>
    </location>
</feature>
<dbReference type="OrthoDB" id="197151at2157"/>
<accession>A0A1I6LY15</accession>
<dbReference type="AlphaFoldDB" id="A0A1I6LY15"/>
<reference evidence="2 3" key="1">
    <citation type="submission" date="2016-10" db="EMBL/GenBank/DDBJ databases">
        <authorList>
            <person name="de Groot N.N."/>
        </authorList>
    </citation>
    <scope>NUCLEOTIDE SEQUENCE [LARGE SCALE GENOMIC DNA]</scope>
    <source>
        <strain evidence="2 3">CGMCC 1.10457</strain>
    </source>
</reference>